<comment type="similarity">
    <text evidence="1 2">Belongs to the peptidase C14A family.</text>
</comment>
<dbReference type="Pfam" id="PF23725">
    <property type="entry name" value="Dredd_N"/>
    <property type="match status" value="1"/>
</dbReference>
<dbReference type="InterPro" id="IPR015917">
    <property type="entry name" value="Pept_C14A"/>
</dbReference>
<dbReference type="InterPro" id="IPR002138">
    <property type="entry name" value="Pept_C14_p10"/>
</dbReference>
<dbReference type="GO" id="GO:0006508">
    <property type="term" value="P:proteolysis"/>
    <property type="evidence" value="ECO:0007669"/>
    <property type="project" value="InterPro"/>
</dbReference>
<dbReference type="AlphaFoldDB" id="A0A834INZ1"/>
<protein>
    <recommendedName>
        <fullName evidence="8">Caspase-8</fullName>
    </recommendedName>
</protein>
<dbReference type="InterPro" id="IPR001309">
    <property type="entry name" value="Pept_C14_p20"/>
</dbReference>
<name>A0A834INZ1_RHYFE</name>
<keyword evidence="7" id="KW-1185">Reference proteome</keyword>
<dbReference type="InterPro" id="IPR052039">
    <property type="entry name" value="Caspase-related_regulators"/>
</dbReference>
<evidence type="ECO:0000259" key="4">
    <source>
        <dbReference type="PROSITE" id="PS50207"/>
    </source>
</evidence>
<feature type="domain" description="Caspase family p20" evidence="5">
    <location>
        <begin position="298"/>
        <end position="436"/>
    </location>
</feature>
<organism evidence="6 7">
    <name type="scientific">Rhynchophorus ferrugineus</name>
    <name type="common">Red palm weevil</name>
    <name type="synonym">Curculio ferrugineus</name>
    <dbReference type="NCBI Taxonomy" id="354439"/>
    <lineage>
        <taxon>Eukaryota</taxon>
        <taxon>Metazoa</taxon>
        <taxon>Ecdysozoa</taxon>
        <taxon>Arthropoda</taxon>
        <taxon>Hexapoda</taxon>
        <taxon>Insecta</taxon>
        <taxon>Pterygota</taxon>
        <taxon>Neoptera</taxon>
        <taxon>Endopterygota</taxon>
        <taxon>Coleoptera</taxon>
        <taxon>Polyphaga</taxon>
        <taxon>Cucujiformia</taxon>
        <taxon>Curculionidae</taxon>
        <taxon>Dryophthorinae</taxon>
        <taxon>Rhynchophorus</taxon>
    </lineage>
</organism>
<dbReference type="EMBL" id="JAACXV010000107">
    <property type="protein sequence ID" value="KAF7283474.1"/>
    <property type="molecule type" value="Genomic_DNA"/>
</dbReference>
<dbReference type="PROSITE" id="PS50208">
    <property type="entry name" value="CASPASE_P20"/>
    <property type="match status" value="1"/>
</dbReference>
<dbReference type="PROSITE" id="PS50207">
    <property type="entry name" value="CASPASE_P10"/>
    <property type="match status" value="1"/>
</dbReference>
<dbReference type="PRINTS" id="PR00376">
    <property type="entry name" value="IL1BCENZYME"/>
</dbReference>
<dbReference type="InterPro" id="IPR029030">
    <property type="entry name" value="Caspase-like_dom_sf"/>
</dbReference>
<sequence length="551" mass="62863">MGLKESKNTIHVDELSDTESDSEYFSPDMELCESDAVFTNSILGSGKPLTAEEICRIQNSLDEYEVVSLVYLLFESPNLALRCLQEFFLDSKNPILNNWAMATSEKNWLEMLLEALSIIQNYQVLKNLGLKKAELISKYMPHNSNISIVIKKSRKALYLLAEKLDHTEIQTLLNSIKLNVETFSDMKSKYNKYIELFLLNLELNNIDICKYIKGALKSMDKLELYDMLSECFPNNSSITMVNQNASSSKVSDKLHFTTRDTTYPTPYISEFHQMNSSQLSSGSNSIINDDIYPMDSNNPGILLIINQAEFYTEPDPKYKDLLPEHYNDQQLNARPGTDKDKDKLKMVFEKFGYEVIIKQNLPHYTVLSVICDTAKKIDKESSFIVCILSHGDKGVVYGANSCKIHISLITKAMTVGNSKLKELPKVLILQSCQGTDCQKRESDEDEESFLPNVYRKDGHDSPPKIVNLFIYFATIPGYAAIRDIHHGSWLIQCLCSKIEEMADRCHFSDICTRVNKIISTKEWREKTGTNIMTPLIETTFTKSFYLLPPKK</sequence>
<gene>
    <name evidence="6" type="ORF">GWI33_000557</name>
</gene>
<dbReference type="PANTHER" id="PTHR22576">
    <property type="entry name" value="MUCOSA ASSOCIATED LYMPHOID TISSUE LYMPHOMA TRANSLOCATION PROTEIN 1/PARACASPASE"/>
    <property type="match status" value="1"/>
</dbReference>
<feature type="region of interest" description="Disordered" evidence="3">
    <location>
        <begin position="1"/>
        <end position="23"/>
    </location>
</feature>
<proteinExistence type="inferred from homology"/>
<dbReference type="Gene3D" id="3.40.50.1460">
    <property type="match status" value="1"/>
</dbReference>
<evidence type="ECO:0000313" key="6">
    <source>
        <dbReference type="EMBL" id="KAF7283474.1"/>
    </source>
</evidence>
<feature type="domain" description="Caspase family p10" evidence="4">
    <location>
        <begin position="467"/>
        <end position="548"/>
    </location>
</feature>
<dbReference type="GO" id="GO:0004197">
    <property type="term" value="F:cysteine-type endopeptidase activity"/>
    <property type="evidence" value="ECO:0007669"/>
    <property type="project" value="InterPro"/>
</dbReference>
<evidence type="ECO:0000256" key="2">
    <source>
        <dbReference type="RuleBase" id="RU003971"/>
    </source>
</evidence>
<feature type="compositionally biased region" description="Basic and acidic residues" evidence="3">
    <location>
        <begin position="1"/>
        <end position="14"/>
    </location>
</feature>
<dbReference type="OrthoDB" id="6044770at2759"/>
<dbReference type="InterPro" id="IPR056259">
    <property type="entry name" value="Dredd_N"/>
</dbReference>
<evidence type="ECO:0000259" key="5">
    <source>
        <dbReference type="PROSITE" id="PS50208"/>
    </source>
</evidence>
<evidence type="ECO:0000256" key="3">
    <source>
        <dbReference type="SAM" id="MobiDB-lite"/>
    </source>
</evidence>
<evidence type="ECO:0000256" key="1">
    <source>
        <dbReference type="ARBA" id="ARBA00010134"/>
    </source>
</evidence>
<dbReference type="PANTHER" id="PTHR22576:SF41">
    <property type="entry name" value="CASPASE 14, APOPTOSIS-RELATED CYSTEINE PEPTIDASE"/>
    <property type="match status" value="1"/>
</dbReference>
<evidence type="ECO:0008006" key="8">
    <source>
        <dbReference type="Google" id="ProtNLM"/>
    </source>
</evidence>
<reference evidence="6" key="1">
    <citation type="submission" date="2020-08" db="EMBL/GenBank/DDBJ databases">
        <title>Genome sequencing and assembly of the red palm weevil Rhynchophorus ferrugineus.</title>
        <authorList>
            <person name="Dias G.B."/>
            <person name="Bergman C.M."/>
            <person name="Manee M."/>
        </authorList>
    </citation>
    <scope>NUCLEOTIDE SEQUENCE</scope>
    <source>
        <strain evidence="6">AA-2017</strain>
        <tissue evidence="6">Whole larva</tissue>
    </source>
</reference>
<dbReference type="InterPro" id="IPR011600">
    <property type="entry name" value="Pept_C14_caspase"/>
</dbReference>
<evidence type="ECO:0000313" key="7">
    <source>
        <dbReference type="Proteomes" id="UP000625711"/>
    </source>
</evidence>
<dbReference type="Proteomes" id="UP000625711">
    <property type="component" value="Unassembled WGS sequence"/>
</dbReference>
<dbReference type="SUPFAM" id="SSF52129">
    <property type="entry name" value="Caspase-like"/>
    <property type="match status" value="1"/>
</dbReference>
<comment type="caution">
    <text evidence="6">The sequence shown here is derived from an EMBL/GenBank/DDBJ whole genome shotgun (WGS) entry which is preliminary data.</text>
</comment>
<accession>A0A834INZ1</accession>
<dbReference type="SMART" id="SM00115">
    <property type="entry name" value="CASc"/>
    <property type="match status" value="1"/>
</dbReference>
<dbReference type="Pfam" id="PF00656">
    <property type="entry name" value="Peptidase_C14"/>
    <property type="match status" value="1"/>
</dbReference>